<feature type="domain" description="Heterokaryon incompatibility" evidence="1">
    <location>
        <begin position="21"/>
        <end position="108"/>
    </location>
</feature>
<reference evidence="2 3" key="1">
    <citation type="submission" date="2023-01" db="EMBL/GenBank/DDBJ databases">
        <title>Analysis of 21 Apiospora genomes using comparative genomics revels a genus with tremendous synthesis potential of carbohydrate active enzymes and secondary metabolites.</title>
        <authorList>
            <person name="Sorensen T."/>
        </authorList>
    </citation>
    <scope>NUCLEOTIDE SEQUENCE [LARGE SCALE GENOMIC DNA]</scope>
    <source>
        <strain evidence="2 3">CBS 83171</strain>
    </source>
</reference>
<evidence type="ECO:0000313" key="2">
    <source>
        <dbReference type="EMBL" id="KAK8046744.1"/>
    </source>
</evidence>
<accession>A0ABR1TM16</accession>
<name>A0ABR1TM16_9PEZI</name>
<dbReference type="Proteomes" id="UP001446871">
    <property type="component" value="Unassembled WGS sequence"/>
</dbReference>
<dbReference type="PANTHER" id="PTHR10622:SF12">
    <property type="entry name" value="HET DOMAIN-CONTAINING PROTEIN"/>
    <property type="match status" value="1"/>
</dbReference>
<organism evidence="2 3">
    <name type="scientific">Apiospora saccharicola</name>
    <dbReference type="NCBI Taxonomy" id="335842"/>
    <lineage>
        <taxon>Eukaryota</taxon>
        <taxon>Fungi</taxon>
        <taxon>Dikarya</taxon>
        <taxon>Ascomycota</taxon>
        <taxon>Pezizomycotina</taxon>
        <taxon>Sordariomycetes</taxon>
        <taxon>Xylariomycetidae</taxon>
        <taxon>Amphisphaeriales</taxon>
        <taxon>Apiosporaceae</taxon>
        <taxon>Apiospora</taxon>
    </lineage>
</organism>
<dbReference type="PANTHER" id="PTHR10622">
    <property type="entry name" value="HET DOMAIN-CONTAINING PROTEIN"/>
    <property type="match status" value="1"/>
</dbReference>
<protein>
    <recommendedName>
        <fullName evidence="1">Heterokaryon incompatibility domain-containing protein</fullName>
    </recommendedName>
</protein>
<sequence length="152" mass="17829">MRLLDTSTLQLRTFNAKTPAYAILSHTWGADEDEVTFQEWQTPSPETPLKRGYIKIKRFCEVARRNGYEWAWADTCCIDKSSSAELSESINSMYKWYQKSHVCYAYLEDVLEVDDIKESRWFTRGWTLQVSIRIEEHPSRSWNITASSSQQT</sequence>
<dbReference type="EMBL" id="JAQQWM010000009">
    <property type="protein sequence ID" value="KAK8046744.1"/>
    <property type="molecule type" value="Genomic_DNA"/>
</dbReference>
<evidence type="ECO:0000259" key="1">
    <source>
        <dbReference type="Pfam" id="PF06985"/>
    </source>
</evidence>
<keyword evidence="3" id="KW-1185">Reference proteome</keyword>
<gene>
    <name evidence="2" type="ORF">PG996_014808</name>
</gene>
<comment type="caution">
    <text evidence="2">The sequence shown here is derived from an EMBL/GenBank/DDBJ whole genome shotgun (WGS) entry which is preliminary data.</text>
</comment>
<proteinExistence type="predicted"/>
<dbReference type="InterPro" id="IPR010730">
    <property type="entry name" value="HET"/>
</dbReference>
<dbReference type="Pfam" id="PF06985">
    <property type="entry name" value="HET"/>
    <property type="match status" value="1"/>
</dbReference>
<evidence type="ECO:0000313" key="3">
    <source>
        <dbReference type="Proteomes" id="UP001446871"/>
    </source>
</evidence>